<feature type="compositionally biased region" description="Polar residues" evidence="1">
    <location>
        <begin position="1"/>
        <end position="12"/>
    </location>
</feature>
<organism evidence="2 3">
    <name type="scientific">Trichonephila clavata</name>
    <name type="common">Joro spider</name>
    <name type="synonym">Nephila clavata</name>
    <dbReference type="NCBI Taxonomy" id="2740835"/>
    <lineage>
        <taxon>Eukaryota</taxon>
        <taxon>Metazoa</taxon>
        <taxon>Ecdysozoa</taxon>
        <taxon>Arthropoda</taxon>
        <taxon>Chelicerata</taxon>
        <taxon>Arachnida</taxon>
        <taxon>Araneae</taxon>
        <taxon>Araneomorphae</taxon>
        <taxon>Entelegynae</taxon>
        <taxon>Araneoidea</taxon>
        <taxon>Nephilidae</taxon>
        <taxon>Trichonephila</taxon>
    </lineage>
</organism>
<dbReference type="EMBL" id="BMAO01022638">
    <property type="protein sequence ID" value="GFQ83304.1"/>
    <property type="molecule type" value="Genomic_DNA"/>
</dbReference>
<evidence type="ECO:0000313" key="3">
    <source>
        <dbReference type="Proteomes" id="UP000887116"/>
    </source>
</evidence>
<feature type="non-terminal residue" evidence="2">
    <location>
        <position position="1"/>
    </location>
</feature>
<keyword evidence="3" id="KW-1185">Reference proteome</keyword>
<dbReference type="AlphaFoldDB" id="A0A8X6HB69"/>
<sequence>MACPFSSNSFSIKESLPADENYEKTSNTTTNGNPTPCMLYGEYLQ</sequence>
<name>A0A8X6HB69_TRICU</name>
<dbReference type="Proteomes" id="UP000887116">
    <property type="component" value="Unassembled WGS sequence"/>
</dbReference>
<evidence type="ECO:0000313" key="2">
    <source>
        <dbReference type="EMBL" id="GFQ83304.1"/>
    </source>
</evidence>
<proteinExistence type="predicted"/>
<feature type="compositionally biased region" description="Low complexity" evidence="1">
    <location>
        <begin position="25"/>
        <end position="35"/>
    </location>
</feature>
<gene>
    <name evidence="2" type="ORF">TNCT_583581</name>
</gene>
<protein>
    <submittedName>
        <fullName evidence="2">Uncharacterized protein</fullName>
    </submittedName>
</protein>
<feature type="region of interest" description="Disordered" evidence="1">
    <location>
        <begin position="1"/>
        <end position="35"/>
    </location>
</feature>
<accession>A0A8X6HB69</accession>
<reference evidence="2" key="1">
    <citation type="submission" date="2020-07" db="EMBL/GenBank/DDBJ databases">
        <title>Multicomponent nature underlies the extraordinary mechanical properties of spider dragline silk.</title>
        <authorList>
            <person name="Kono N."/>
            <person name="Nakamura H."/>
            <person name="Mori M."/>
            <person name="Yoshida Y."/>
            <person name="Ohtoshi R."/>
            <person name="Malay A.D."/>
            <person name="Moran D.A.P."/>
            <person name="Tomita M."/>
            <person name="Numata K."/>
            <person name="Arakawa K."/>
        </authorList>
    </citation>
    <scope>NUCLEOTIDE SEQUENCE</scope>
</reference>
<evidence type="ECO:0000256" key="1">
    <source>
        <dbReference type="SAM" id="MobiDB-lite"/>
    </source>
</evidence>
<comment type="caution">
    <text evidence="2">The sequence shown here is derived from an EMBL/GenBank/DDBJ whole genome shotgun (WGS) entry which is preliminary data.</text>
</comment>